<sequence length="304" mass="35237">MLKKFDSLIEFQKEFSTEIKCIKHLINLRWGKNPTCVHCGSEDTIYKLQKPELFECGVCHKQFSVRLGTIFEDSKLPLTKWFLAFYLEVNHKKGISSVQLGKDLGVRQATAWFMQQRIRYALTYNTIEKMNNDVEVDEVYIGGKETNKHAKNKTPYSQGGNNKMAVVGMIERGGKLALEYITKVNIKTIKPALKQYINIEDVQLYTDTSTLYKGYKNRKTVNHTIGEYAIGNNYTNTIEGAFSQFRRYLNGTHHQVSGKHLAKYINVFTFRFNNRKESKTNLFNLALLSMFGKRLEYKELVSYI</sequence>
<dbReference type="PANTHER" id="PTHR47163:SF2">
    <property type="entry name" value="SI:DKEY-17M8.2"/>
    <property type="match status" value="1"/>
</dbReference>
<name>A0A0F4VIH4_9HYPH</name>
<dbReference type="Pfam" id="PF12760">
    <property type="entry name" value="Zn_ribbon_IS1595"/>
    <property type="match status" value="1"/>
</dbReference>
<dbReference type="InterPro" id="IPR024445">
    <property type="entry name" value="Tnp_ISXO2-like"/>
</dbReference>
<reference evidence="2 3" key="1">
    <citation type="journal article" date="2015" name="Phytopathology">
        <title>Genomes of Candidatus Liberibacter solanacearum haplotype A from New Zealand and the USA suggest significant genome plasticity in the species.</title>
        <authorList>
            <person name="Thompson S.M."/>
            <person name="Johnson C.P."/>
            <person name="Lu A.Y."/>
            <person name="Frampton R.A."/>
            <person name="Sullivan K.L."/>
            <person name="Fiers M.W."/>
            <person name="Crowhurst R.N."/>
            <person name="Pitman A.R."/>
            <person name="Scott I."/>
            <person name="Gudmestad N.C."/>
            <person name="Smith G.R."/>
        </authorList>
    </citation>
    <scope>NUCLEOTIDE SEQUENCE [LARGE SCALE GENOMIC DNA]</scope>
    <source>
        <strain evidence="2 3">LsoNZ1</strain>
    </source>
</reference>
<proteinExistence type="predicted"/>
<protein>
    <submittedName>
        <fullName evidence="2">ISSpo3, transposase</fullName>
    </submittedName>
</protein>
<dbReference type="EMBL" id="JMTK01000002">
    <property type="protein sequence ID" value="KJZ81627.1"/>
    <property type="molecule type" value="Genomic_DNA"/>
</dbReference>
<dbReference type="AlphaFoldDB" id="A0A0F4VIH4"/>
<dbReference type="InterPro" id="IPR024442">
    <property type="entry name" value="Transposase_Zn_ribbon"/>
</dbReference>
<dbReference type="RefSeq" id="WP_045960617.1">
    <property type="nucleotide sequence ID" value="NZ_JMTK01000002.1"/>
</dbReference>
<dbReference type="SMART" id="SM01126">
    <property type="entry name" value="DDE_Tnp_IS1595"/>
    <property type="match status" value="1"/>
</dbReference>
<dbReference type="PATRIC" id="fig|556287.8.peg.298"/>
<dbReference type="Proteomes" id="UP000033731">
    <property type="component" value="Unassembled WGS sequence"/>
</dbReference>
<evidence type="ECO:0000313" key="3">
    <source>
        <dbReference type="Proteomes" id="UP000033731"/>
    </source>
</evidence>
<dbReference type="PANTHER" id="PTHR47163">
    <property type="entry name" value="DDE_TNP_IS1595 DOMAIN-CONTAINING PROTEIN"/>
    <property type="match status" value="1"/>
</dbReference>
<evidence type="ECO:0000313" key="2">
    <source>
        <dbReference type="EMBL" id="KJZ81627.1"/>
    </source>
</evidence>
<gene>
    <name evidence="2" type="ORF">DJ66_0349</name>
</gene>
<dbReference type="Pfam" id="PF12762">
    <property type="entry name" value="DDE_Tnp_IS1595"/>
    <property type="match status" value="1"/>
</dbReference>
<dbReference type="InterPro" id="IPR053164">
    <property type="entry name" value="IS1016-like_transposase"/>
</dbReference>
<keyword evidence="3" id="KW-1185">Reference proteome</keyword>
<accession>A0A0F4VIH4</accession>
<organism evidence="2 3">
    <name type="scientific">Candidatus Liberibacter solanacearum</name>
    <dbReference type="NCBI Taxonomy" id="556287"/>
    <lineage>
        <taxon>Bacteria</taxon>
        <taxon>Pseudomonadati</taxon>
        <taxon>Pseudomonadota</taxon>
        <taxon>Alphaproteobacteria</taxon>
        <taxon>Hyphomicrobiales</taxon>
        <taxon>Rhizobiaceae</taxon>
        <taxon>Liberibacter</taxon>
    </lineage>
</organism>
<comment type="caution">
    <text evidence="2">The sequence shown here is derived from an EMBL/GenBank/DDBJ whole genome shotgun (WGS) entry which is preliminary data.</text>
</comment>
<evidence type="ECO:0000259" key="1">
    <source>
        <dbReference type="SMART" id="SM01126"/>
    </source>
</evidence>
<dbReference type="NCBIfam" id="NF033547">
    <property type="entry name" value="transpos_IS1595"/>
    <property type="match status" value="1"/>
</dbReference>
<feature type="domain" description="ISXO2-like transposase" evidence="1">
    <location>
        <begin position="129"/>
        <end position="273"/>
    </location>
</feature>